<proteinExistence type="predicted"/>
<organism evidence="2 3">
    <name type="scientific">Aegilops tauschii subsp. strangulata</name>
    <name type="common">Goatgrass</name>
    <dbReference type="NCBI Taxonomy" id="200361"/>
    <lineage>
        <taxon>Eukaryota</taxon>
        <taxon>Viridiplantae</taxon>
        <taxon>Streptophyta</taxon>
        <taxon>Embryophyta</taxon>
        <taxon>Tracheophyta</taxon>
        <taxon>Spermatophyta</taxon>
        <taxon>Magnoliopsida</taxon>
        <taxon>Liliopsida</taxon>
        <taxon>Poales</taxon>
        <taxon>Poaceae</taxon>
        <taxon>BOP clade</taxon>
        <taxon>Pooideae</taxon>
        <taxon>Triticodae</taxon>
        <taxon>Triticeae</taxon>
        <taxon>Triticinae</taxon>
        <taxon>Aegilops</taxon>
    </lineage>
</organism>
<reference evidence="3" key="2">
    <citation type="journal article" date="2017" name="Nat. Plants">
        <title>The Aegilops tauschii genome reveals multiple impacts of transposons.</title>
        <authorList>
            <person name="Zhao G."/>
            <person name="Zou C."/>
            <person name="Li K."/>
            <person name="Wang K."/>
            <person name="Li T."/>
            <person name="Gao L."/>
            <person name="Zhang X."/>
            <person name="Wang H."/>
            <person name="Yang Z."/>
            <person name="Liu X."/>
            <person name="Jiang W."/>
            <person name="Mao L."/>
            <person name="Kong X."/>
            <person name="Jiao Y."/>
            <person name="Jia J."/>
        </authorList>
    </citation>
    <scope>NUCLEOTIDE SEQUENCE [LARGE SCALE GENOMIC DNA]</scope>
    <source>
        <strain evidence="3">cv. AL8/78</strain>
    </source>
</reference>
<reference evidence="2" key="4">
    <citation type="submission" date="2019-03" db="UniProtKB">
        <authorList>
            <consortium name="EnsemblPlants"/>
        </authorList>
    </citation>
    <scope>IDENTIFICATION</scope>
</reference>
<reference evidence="2" key="5">
    <citation type="journal article" date="2021" name="G3 (Bethesda)">
        <title>Aegilops tauschii genome assembly Aet v5.0 features greater sequence contiguity and improved annotation.</title>
        <authorList>
            <person name="Wang L."/>
            <person name="Zhu T."/>
            <person name="Rodriguez J.C."/>
            <person name="Deal K.R."/>
            <person name="Dubcovsky J."/>
            <person name="McGuire P.E."/>
            <person name="Lux T."/>
            <person name="Spannagl M."/>
            <person name="Mayer K.F.X."/>
            <person name="Baldrich P."/>
            <person name="Meyers B.C."/>
            <person name="Huo N."/>
            <person name="Gu Y.Q."/>
            <person name="Zhou H."/>
            <person name="Devos K.M."/>
            <person name="Bennetzen J.L."/>
            <person name="Unver T."/>
            <person name="Budak H."/>
            <person name="Gulick P.J."/>
            <person name="Galiba G."/>
            <person name="Kalapos B."/>
            <person name="Nelson D.R."/>
            <person name="Li P."/>
            <person name="You F.M."/>
            <person name="Luo M.C."/>
            <person name="Dvorak J."/>
        </authorList>
    </citation>
    <scope>NUCLEOTIDE SEQUENCE [LARGE SCALE GENOMIC DNA]</scope>
    <source>
        <strain evidence="2">cv. AL8/78</strain>
    </source>
</reference>
<accession>A0A453HJF5</accession>
<dbReference type="EnsemblPlants" id="AET4Gv20206700.3">
    <property type="protein sequence ID" value="AET4Gv20206700.3"/>
    <property type="gene ID" value="AET4Gv20206700"/>
</dbReference>
<evidence type="ECO:0000256" key="1">
    <source>
        <dbReference type="SAM" id="MobiDB-lite"/>
    </source>
</evidence>
<dbReference type="Gramene" id="AET4Gv20206700.3">
    <property type="protein sequence ID" value="AET4Gv20206700.3"/>
    <property type="gene ID" value="AET4Gv20206700"/>
</dbReference>
<protein>
    <submittedName>
        <fullName evidence="2">Uncharacterized protein</fullName>
    </submittedName>
</protein>
<reference evidence="3" key="1">
    <citation type="journal article" date="2014" name="Science">
        <title>Ancient hybridizations among the ancestral genomes of bread wheat.</title>
        <authorList>
            <consortium name="International Wheat Genome Sequencing Consortium,"/>
            <person name="Marcussen T."/>
            <person name="Sandve S.R."/>
            <person name="Heier L."/>
            <person name="Spannagl M."/>
            <person name="Pfeifer M."/>
            <person name="Jakobsen K.S."/>
            <person name="Wulff B.B."/>
            <person name="Steuernagel B."/>
            <person name="Mayer K.F."/>
            <person name="Olsen O.A."/>
        </authorList>
    </citation>
    <scope>NUCLEOTIDE SEQUENCE [LARGE SCALE GENOMIC DNA]</scope>
    <source>
        <strain evidence="3">cv. AL8/78</strain>
    </source>
</reference>
<dbReference type="Proteomes" id="UP000015105">
    <property type="component" value="Chromosome 4D"/>
</dbReference>
<sequence length="139" mass="15081">GRPVGVALMTVLSIFQSGSNFEQKTNMFTTCASLTFADNEKQQEQSFSRKRRNAFPPTLELRQPPIITISDDATTAADAIAAASEAALSPRRIWRPPLLPEPPRHLLAAAHASRSYTTGHVLAPSASAKPDPPPPRRLL</sequence>
<feature type="region of interest" description="Disordered" evidence="1">
    <location>
        <begin position="42"/>
        <end position="62"/>
    </location>
</feature>
<name>A0A453HJF5_AEGTS</name>
<reference evidence="2" key="3">
    <citation type="journal article" date="2017" name="Nature">
        <title>Genome sequence of the progenitor of the wheat D genome Aegilops tauschii.</title>
        <authorList>
            <person name="Luo M.C."/>
            <person name="Gu Y.Q."/>
            <person name="Puiu D."/>
            <person name="Wang H."/>
            <person name="Twardziok S.O."/>
            <person name="Deal K.R."/>
            <person name="Huo N."/>
            <person name="Zhu T."/>
            <person name="Wang L."/>
            <person name="Wang Y."/>
            <person name="McGuire P.E."/>
            <person name="Liu S."/>
            <person name="Long H."/>
            <person name="Ramasamy R.K."/>
            <person name="Rodriguez J.C."/>
            <person name="Van S.L."/>
            <person name="Yuan L."/>
            <person name="Wang Z."/>
            <person name="Xia Z."/>
            <person name="Xiao L."/>
            <person name="Anderson O.D."/>
            <person name="Ouyang S."/>
            <person name="Liang Y."/>
            <person name="Zimin A.V."/>
            <person name="Pertea G."/>
            <person name="Qi P."/>
            <person name="Bennetzen J.L."/>
            <person name="Dai X."/>
            <person name="Dawson M.W."/>
            <person name="Muller H.G."/>
            <person name="Kugler K."/>
            <person name="Rivarola-Duarte L."/>
            <person name="Spannagl M."/>
            <person name="Mayer K.F.X."/>
            <person name="Lu F.H."/>
            <person name="Bevan M.W."/>
            <person name="Leroy P."/>
            <person name="Li P."/>
            <person name="You F.M."/>
            <person name="Sun Q."/>
            <person name="Liu Z."/>
            <person name="Lyons E."/>
            <person name="Wicker T."/>
            <person name="Salzberg S.L."/>
            <person name="Devos K.M."/>
            <person name="Dvorak J."/>
        </authorList>
    </citation>
    <scope>NUCLEOTIDE SEQUENCE [LARGE SCALE GENOMIC DNA]</scope>
    <source>
        <strain evidence="2">cv. AL8/78</strain>
    </source>
</reference>
<evidence type="ECO:0000313" key="2">
    <source>
        <dbReference type="EnsemblPlants" id="AET4Gv20206700.3"/>
    </source>
</evidence>
<evidence type="ECO:0000313" key="3">
    <source>
        <dbReference type="Proteomes" id="UP000015105"/>
    </source>
</evidence>
<feature type="compositionally biased region" description="Pro residues" evidence="1">
    <location>
        <begin position="130"/>
        <end position="139"/>
    </location>
</feature>
<feature type="region of interest" description="Disordered" evidence="1">
    <location>
        <begin position="118"/>
        <end position="139"/>
    </location>
</feature>
<keyword evidence="3" id="KW-1185">Reference proteome</keyword>
<dbReference type="AlphaFoldDB" id="A0A453HJF5"/>